<dbReference type="SUPFAM" id="SSF51445">
    <property type="entry name" value="(Trans)glycosidases"/>
    <property type="match status" value="1"/>
</dbReference>
<evidence type="ECO:0000313" key="3">
    <source>
        <dbReference type="Proteomes" id="UP000824193"/>
    </source>
</evidence>
<reference evidence="2" key="1">
    <citation type="journal article" date="2021" name="PeerJ">
        <title>Extensive microbial diversity within the chicken gut microbiome revealed by metagenomics and culture.</title>
        <authorList>
            <person name="Gilroy R."/>
            <person name="Ravi A."/>
            <person name="Getino M."/>
            <person name="Pursley I."/>
            <person name="Horton D.L."/>
            <person name="Alikhan N.F."/>
            <person name="Baker D."/>
            <person name="Gharbi K."/>
            <person name="Hall N."/>
            <person name="Watson M."/>
            <person name="Adriaenssens E.M."/>
            <person name="Foster-Nyarko E."/>
            <person name="Jarju S."/>
            <person name="Secka A."/>
            <person name="Antonio M."/>
            <person name="Oren A."/>
            <person name="Chaudhuri R.R."/>
            <person name="La Ragione R."/>
            <person name="Hildebrand F."/>
            <person name="Pallen M.J."/>
        </authorList>
    </citation>
    <scope>NUCLEOTIDE SEQUENCE</scope>
    <source>
        <strain evidence="2">2239</strain>
    </source>
</reference>
<dbReference type="GO" id="GO:0009253">
    <property type="term" value="P:peptidoglycan catabolic process"/>
    <property type="evidence" value="ECO:0007669"/>
    <property type="project" value="InterPro"/>
</dbReference>
<gene>
    <name evidence="2" type="ORF">H9865_07350</name>
</gene>
<dbReference type="Gene3D" id="3.20.20.80">
    <property type="entry name" value="Glycosidases"/>
    <property type="match status" value="1"/>
</dbReference>
<dbReference type="PROSITE" id="PS51904">
    <property type="entry name" value="GLYCOSYL_HYDROL_F25_2"/>
    <property type="match status" value="1"/>
</dbReference>
<dbReference type="Pfam" id="PF01183">
    <property type="entry name" value="Glyco_hydro_25"/>
    <property type="match status" value="1"/>
</dbReference>
<protein>
    <recommendedName>
        <fullName evidence="4">Lysozyme</fullName>
    </recommendedName>
</protein>
<dbReference type="Proteomes" id="UP000824193">
    <property type="component" value="Unassembled WGS sequence"/>
</dbReference>
<evidence type="ECO:0000313" key="2">
    <source>
        <dbReference type="EMBL" id="HIX05899.1"/>
    </source>
</evidence>
<dbReference type="AlphaFoldDB" id="A0A9D1V4I8"/>
<evidence type="ECO:0000256" key="1">
    <source>
        <dbReference type="ARBA" id="ARBA00010646"/>
    </source>
</evidence>
<dbReference type="InterPro" id="IPR017853">
    <property type="entry name" value="GH"/>
</dbReference>
<dbReference type="GO" id="GO:0016998">
    <property type="term" value="P:cell wall macromolecule catabolic process"/>
    <property type="evidence" value="ECO:0007669"/>
    <property type="project" value="InterPro"/>
</dbReference>
<dbReference type="GO" id="GO:0003796">
    <property type="term" value="F:lysozyme activity"/>
    <property type="evidence" value="ECO:0007669"/>
    <property type="project" value="InterPro"/>
</dbReference>
<accession>A0A9D1V4I8</accession>
<sequence length="356" mass="37474">MQKALDISKHQSTFAPAAAQAAGISTVILRAAYGGTADPCFGRFAADCRAAGLRTGAYIFLTHHYYNKNGGSVATARSLLHRHIDALLESLKDKGVTSWVALDQELEAGQTMALAPGENTALLNEAAARLRAAGYAPCVYCSASWAKGRLVTQELDCPLWLAYYYADPNDPDFDSCAAIENVDTAWGKYTCSLGRKLCGWQFGRIGYGAVYGVGSVNVDRDWIYFQPGEKEEELPVFVSDTLKIGPVSTGDRASIRTLAESLCIPTEDEGDYLIVGPMSAAGRAAVSNKALALGLGCEDCAAPEEGGDDKTPKPPVADLPAVMAALERIEKAQTAQGGQLADLAGKLSAAAGVLAG</sequence>
<comment type="similarity">
    <text evidence="1">Belongs to the glycosyl hydrolase 25 family.</text>
</comment>
<evidence type="ECO:0008006" key="4">
    <source>
        <dbReference type="Google" id="ProtNLM"/>
    </source>
</evidence>
<dbReference type="InterPro" id="IPR002053">
    <property type="entry name" value="Glyco_hydro_25"/>
</dbReference>
<comment type="caution">
    <text evidence="2">The sequence shown here is derived from an EMBL/GenBank/DDBJ whole genome shotgun (WGS) entry which is preliminary data.</text>
</comment>
<proteinExistence type="inferred from homology"/>
<dbReference type="EMBL" id="DXFW01000020">
    <property type="protein sequence ID" value="HIX05899.1"/>
    <property type="molecule type" value="Genomic_DNA"/>
</dbReference>
<name>A0A9D1V4I8_9FIRM</name>
<organism evidence="2 3">
    <name type="scientific">Candidatus Allofournierella pullicola</name>
    <dbReference type="NCBI Taxonomy" id="2838596"/>
    <lineage>
        <taxon>Bacteria</taxon>
        <taxon>Bacillati</taxon>
        <taxon>Bacillota</taxon>
        <taxon>Clostridia</taxon>
        <taxon>Eubacteriales</taxon>
        <taxon>Oscillospiraceae</taxon>
        <taxon>Allofournierella</taxon>
    </lineage>
</organism>
<reference evidence="2" key="2">
    <citation type="submission" date="2021-04" db="EMBL/GenBank/DDBJ databases">
        <authorList>
            <person name="Gilroy R."/>
        </authorList>
    </citation>
    <scope>NUCLEOTIDE SEQUENCE</scope>
    <source>
        <strain evidence="2">2239</strain>
    </source>
</reference>